<protein>
    <recommendedName>
        <fullName evidence="2">eCIS core domain-containing protein</fullName>
    </recommendedName>
</protein>
<dbReference type="Pfam" id="PF13699">
    <property type="entry name" value="eCIS_core"/>
    <property type="match status" value="1"/>
</dbReference>
<dbReference type="RefSeq" id="WP_099154418.1">
    <property type="nucleotide sequence ID" value="NZ_PDUD01000043.1"/>
</dbReference>
<proteinExistence type="predicted"/>
<evidence type="ECO:0000313" key="3">
    <source>
        <dbReference type="EMBL" id="PHN02246.1"/>
    </source>
</evidence>
<evidence type="ECO:0000259" key="2">
    <source>
        <dbReference type="Pfam" id="PF13699"/>
    </source>
</evidence>
<accession>A0A2D0N1K2</accession>
<name>A0A2D0N1K2_FLAN2</name>
<evidence type="ECO:0000256" key="1">
    <source>
        <dbReference type="SAM" id="MobiDB-lite"/>
    </source>
</evidence>
<reference evidence="3 4" key="1">
    <citation type="submission" date="2017-10" db="EMBL/GenBank/DDBJ databases">
        <title>The draft genome sequence of Lewinella nigricans NBRC 102662.</title>
        <authorList>
            <person name="Wang K."/>
        </authorList>
    </citation>
    <scope>NUCLEOTIDE SEQUENCE [LARGE SCALE GENOMIC DNA]</scope>
    <source>
        <strain evidence="3 4">NBRC 102662</strain>
    </source>
</reference>
<gene>
    <name evidence="3" type="ORF">CRP01_33370</name>
</gene>
<dbReference type="Proteomes" id="UP000223913">
    <property type="component" value="Unassembled WGS sequence"/>
</dbReference>
<comment type="caution">
    <text evidence="3">The sequence shown here is derived from an EMBL/GenBank/DDBJ whole genome shotgun (WGS) entry which is preliminary data.</text>
</comment>
<keyword evidence="4" id="KW-1185">Reference proteome</keyword>
<dbReference type="InterPro" id="IPR025295">
    <property type="entry name" value="eCIS_core_dom"/>
</dbReference>
<dbReference type="OrthoDB" id="292792at2"/>
<organism evidence="3 4">
    <name type="scientific">Flavilitoribacter nigricans (strain ATCC 23147 / DSM 23189 / NBRC 102662 / NCIMB 1420 / SS-2)</name>
    <name type="common">Lewinella nigricans</name>
    <dbReference type="NCBI Taxonomy" id="1122177"/>
    <lineage>
        <taxon>Bacteria</taxon>
        <taxon>Pseudomonadati</taxon>
        <taxon>Bacteroidota</taxon>
        <taxon>Saprospiria</taxon>
        <taxon>Saprospirales</taxon>
        <taxon>Lewinellaceae</taxon>
        <taxon>Flavilitoribacter</taxon>
    </lineage>
</organism>
<feature type="compositionally biased region" description="Polar residues" evidence="1">
    <location>
        <begin position="52"/>
        <end position="61"/>
    </location>
</feature>
<sequence length="162" mass="18299">MLDQRPAALQAQQQRTFLDQSPQVSQLRALQDKMNSRPNGLADTLQRKSESVPEQNRNNTGLPDRLKSGIEHLSGYSMDDVRVHYNSVRPAQLQAHAYAQGTDIHLAPGQEKHLPHEAWHVVQQKQGRVRPTMQLKGKVNINDDEALEREADVMGAQAKRIQ</sequence>
<feature type="domain" description="eCIS core" evidence="2">
    <location>
        <begin position="62"/>
        <end position="127"/>
    </location>
</feature>
<dbReference type="EMBL" id="PDUD01000043">
    <property type="protein sequence ID" value="PHN02246.1"/>
    <property type="molecule type" value="Genomic_DNA"/>
</dbReference>
<dbReference type="AlphaFoldDB" id="A0A2D0N1K2"/>
<evidence type="ECO:0000313" key="4">
    <source>
        <dbReference type="Proteomes" id="UP000223913"/>
    </source>
</evidence>
<feature type="compositionally biased region" description="Polar residues" evidence="1">
    <location>
        <begin position="15"/>
        <end position="28"/>
    </location>
</feature>
<feature type="region of interest" description="Disordered" evidence="1">
    <location>
        <begin position="1"/>
        <end position="66"/>
    </location>
</feature>